<keyword evidence="10 12" id="KW-1015">Disulfide bond</keyword>
<comment type="similarity">
    <text evidence="2 12">Belongs to the WhiB family.</text>
</comment>
<dbReference type="RefSeq" id="WP_015748007.1">
    <property type="nucleotide sequence ID" value="NC_013235.1"/>
</dbReference>
<dbReference type="KEGG" id="nml:Namu_2782"/>
<dbReference type="GO" id="GO:0005737">
    <property type="term" value="C:cytoplasm"/>
    <property type="evidence" value="ECO:0007669"/>
    <property type="project" value="UniProtKB-SubCell"/>
</dbReference>
<evidence type="ECO:0000256" key="12">
    <source>
        <dbReference type="HAMAP-Rule" id="MF_01479"/>
    </source>
</evidence>
<reference evidence="14 15" key="2">
    <citation type="journal article" date="2010" name="Stand. Genomic Sci.">
        <title>Complete genome sequence of Nakamurella multipartita type strain (Y-104).</title>
        <authorList>
            <person name="Tice H."/>
            <person name="Mayilraj S."/>
            <person name="Sims D."/>
            <person name="Lapidus A."/>
            <person name="Nolan M."/>
            <person name="Lucas S."/>
            <person name="Glavina Del Rio T."/>
            <person name="Copeland A."/>
            <person name="Cheng J.F."/>
            <person name="Meincke L."/>
            <person name="Bruce D."/>
            <person name="Goodwin L."/>
            <person name="Pitluck S."/>
            <person name="Ivanova N."/>
            <person name="Mavromatis K."/>
            <person name="Ovchinnikova G."/>
            <person name="Pati A."/>
            <person name="Chen A."/>
            <person name="Palaniappan K."/>
            <person name="Land M."/>
            <person name="Hauser L."/>
            <person name="Chang Y.J."/>
            <person name="Jeffries C.D."/>
            <person name="Detter J.C."/>
            <person name="Brettin T."/>
            <person name="Rohde M."/>
            <person name="Goker M."/>
            <person name="Bristow J."/>
            <person name="Eisen J.A."/>
            <person name="Markowitz V."/>
            <person name="Hugenholtz P."/>
            <person name="Kyrpides N.C."/>
            <person name="Klenk H.P."/>
            <person name="Chen F."/>
        </authorList>
    </citation>
    <scope>NUCLEOTIDE SEQUENCE [LARGE SCALE GENOMIC DNA]</scope>
    <source>
        <strain evidence="15">ATCC 700099 / DSM 44233 / CIP 104796 / JCM 9543 / NBRC 105858 / Y-104</strain>
    </source>
</reference>
<dbReference type="GO" id="GO:0047134">
    <property type="term" value="F:protein-disulfide reductase [NAD(P)H] activity"/>
    <property type="evidence" value="ECO:0007669"/>
    <property type="project" value="TreeGrafter"/>
</dbReference>
<sequence length="125" mass="13791">MAFIGRLPVPTTEAWDWQAEAACRGMASSFFFHPWGERGPSRDERVRRAKEVCADCPVIDACRQHALEVQEQYGVWGGLSEEERLVLLNRGRRSLRRKLISQSTELAALVAAQPAPVTAGSGNPG</sequence>
<reference evidence="15" key="1">
    <citation type="submission" date="2009-09" db="EMBL/GenBank/DDBJ databases">
        <title>The complete genome of Nakamurella multipartita DSM 44233.</title>
        <authorList>
            <consortium name="US DOE Joint Genome Institute (JGI-PGF)"/>
            <person name="Lucas S."/>
            <person name="Copeland A."/>
            <person name="Lapidus A."/>
            <person name="Glavina del Rio T."/>
            <person name="Dalin E."/>
            <person name="Tice H."/>
            <person name="Bruce D."/>
            <person name="Goodwin L."/>
            <person name="Pitluck S."/>
            <person name="Kyrpides N."/>
            <person name="Mavromatis K."/>
            <person name="Ivanova N."/>
            <person name="Ovchinnikova G."/>
            <person name="Sims D."/>
            <person name="Meincke L."/>
            <person name="Brettin T."/>
            <person name="Detter J.C."/>
            <person name="Han C."/>
            <person name="Larimer F."/>
            <person name="Land M."/>
            <person name="Hauser L."/>
            <person name="Markowitz V."/>
            <person name="Cheng J.-F."/>
            <person name="Hugenholtz P."/>
            <person name="Woyke T."/>
            <person name="Wu D."/>
            <person name="Klenk H.-P."/>
            <person name="Eisen J.A."/>
        </authorList>
    </citation>
    <scope>NUCLEOTIDE SEQUENCE [LARGE SCALE GENOMIC DNA]</scope>
    <source>
        <strain evidence="15">ATCC 700099 / DSM 44233 / CIP 104796 / JCM 9543 / NBRC 105858 / Y-104</strain>
    </source>
</reference>
<evidence type="ECO:0000256" key="10">
    <source>
        <dbReference type="ARBA" id="ARBA00023157"/>
    </source>
</evidence>
<evidence type="ECO:0000256" key="1">
    <source>
        <dbReference type="ARBA" id="ARBA00004496"/>
    </source>
</evidence>
<dbReference type="GO" id="GO:0003677">
    <property type="term" value="F:DNA binding"/>
    <property type="evidence" value="ECO:0007669"/>
    <property type="project" value="UniProtKB-UniRule"/>
</dbReference>
<comment type="function">
    <text evidence="12">Acts as a transcriptional regulator. Probably redox-responsive. The apo- but not holo-form probably binds DNA.</text>
</comment>
<evidence type="ECO:0000256" key="3">
    <source>
        <dbReference type="ARBA" id="ARBA00022485"/>
    </source>
</evidence>
<feature type="binding site" evidence="12">
    <location>
        <position position="62"/>
    </location>
    <ligand>
        <name>[4Fe-4S] cluster</name>
        <dbReference type="ChEBI" id="CHEBI:49883"/>
    </ligand>
</feature>
<accession>C8X8S3</accession>
<evidence type="ECO:0000256" key="4">
    <source>
        <dbReference type="ARBA" id="ARBA00022490"/>
    </source>
</evidence>
<gene>
    <name evidence="12" type="primary">whiB</name>
    <name evidence="14" type="ordered locus">Namu_2782</name>
</gene>
<dbReference type="InterPro" id="IPR003482">
    <property type="entry name" value="Whib"/>
</dbReference>
<dbReference type="HOGENOM" id="CLU_106245_6_0_11"/>
<dbReference type="eggNOG" id="ENOG5032S23">
    <property type="taxonomic scope" value="Bacteria"/>
</dbReference>
<dbReference type="Proteomes" id="UP000002218">
    <property type="component" value="Chromosome"/>
</dbReference>
<dbReference type="OrthoDB" id="4954884at2"/>
<keyword evidence="9 12" id="KW-0238">DNA-binding</keyword>
<dbReference type="PROSITE" id="PS51674">
    <property type="entry name" value="4FE4S_WBL"/>
    <property type="match status" value="1"/>
</dbReference>
<comment type="cofactor">
    <cofactor evidence="12">
        <name>[4Fe-4S] cluster</name>
        <dbReference type="ChEBI" id="CHEBI:49883"/>
    </cofactor>
    <text evidence="12">Binds 1 [4Fe-4S] cluster per subunit. Following nitrosylation of the [4Fe-4S] cluster binds 1 [4Fe-8(NO)] cluster per subunit.</text>
</comment>
<keyword evidence="7 12" id="KW-0411">Iron-sulfur</keyword>
<dbReference type="STRING" id="479431.Namu_2782"/>
<dbReference type="GO" id="GO:0035731">
    <property type="term" value="F:dinitrosyl-iron complex binding"/>
    <property type="evidence" value="ECO:0007669"/>
    <property type="project" value="UniProtKB-UniRule"/>
</dbReference>
<keyword evidence="11 12" id="KW-0804">Transcription</keyword>
<evidence type="ECO:0000256" key="6">
    <source>
        <dbReference type="ARBA" id="ARBA00023004"/>
    </source>
</evidence>
<comment type="PTM">
    <text evidence="12">Upon Fe-S cluster removal intramolecular disulfide bonds are formed.</text>
</comment>
<dbReference type="InParanoid" id="C8X8S3"/>
<evidence type="ECO:0000256" key="11">
    <source>
        <dbReference type="ARBA" id="ARBA00023163"/>
    </source>
</evidence>
<dbReference type="HAMAP" id="MF_01479">
    <property type="entry name" value="WhiB"/>
    <property type="match status" value="1"/>
</dbReference>
<evidence type="ECO:0000256" key="8">
    <source>
        <dbReference type="ARBA" id="ARBA00023015"/>
    </source>
</evidence>
<comment type="PTM">
    <text evidence="12">The Fe-S cluster can be nitrosylated by nitric oxide (NO).</text>
</comment>
<evidence type="ECO:0000313" key="14">
    <source>
        <dbReference type="EMBL" id="ACV79128.1"/>
    </source>
</evidence>
<dbReference type="GO" id="GO:0051539">
    <property type="term" value="F:4 iron, 4 sulfur cluster binding"/>
    <property type="evidence" value="ECO:0007669"/>
    <property type="project" value="UniProtKB-UniRule"/>
</dbReference>
<protein>
    <recommendedName>
        <fullName evidence="12">Transcriptional regulator WhiB</fullName>
    </recommendedName>
</protein>
<organism evidence="14 15">
    <name type="scientific">Nakamurella multipartita (strain ATCC 700099 / DSM 44233 / CIP 104796 / JCM 9543 / NBRC 105858 / Y-104)</name>
    <name type="common">Microsphaera multipartita</name>
    <dbReference type="NCBI Taxonomy" id="479431"/>
    <lineage>
        <taxon>Bacteria</taxon>
        <taxon>Bacillati</taxon>
        <taxon>Actinomycetota</taxon>
        <taxon>Actinomycetes</taxon>
        <taxon>Nakamurellales</taxon>
        <taxon>Nakamurellaceae</taxon>
        <taxon>Nakamurella</taxon>
    </lineage>
</organism>
<dbReference type="PANTHER" id="PTHR38839">
    <property type="entry name" value="TRANSCRIPTIONAL REGULATOR WHID-RELATED"/>
    <property type="match status" value="1"/>
</dbReference>
<dbReference type="GO" id="GO:0045454">
    <property type="term" value="P:cell redox homeostasis"/>
    <property type="evidence" value="ECO:0007669"/>
    <property type="project" value="TreeGrafter"/>
</dbReference>
<evidence type="ECO:0000256" key="9">
    <source>
        <dbReference type="ARBA" id="ARBA00023125"/>
    </source>
</evidence>
<feature type="binding site" evidence="12">
    <location>
        <position position="23"/>
    </location>
    <ligand>
        <name>[4Fe-4S] cluster</name>
        <dbReference type="ChEBI" id="CHEBI:49883"/>
    </ligand>
</feature>
<evidence type="ECO:0000256" key="2">
    <source>
        <dbReference type="ARBA" id="ARBA00006597"/>
    </source>
</evidence>
<comment type="subcellular location">
    <subcellularLocation>
        <location evidence="1 12">Cytoplasm</location>
    </subcellularLocation>
</comment>
<evidence type="ECO:0000313" key="15">
    <source>
        <dbReference type="Proteomes" id="UP000002218"/>
    </source>
</evidence>
<dbReference type="Pfam" id="PF02467">
    <property type="entry name" value="Whib"/>
    <property type="match status" value="1"/>
</dbReference>
<keyword evidence="15" id="KW-1185">Reference proteome</keyword>
<keyword evidence="3 12" id="KW-0004">4Fe-4S</keyword>
<evidence type="ECO:0000256" key="7">
    <source>
        <dbReference type="ARBA" id="ARBA00023014"/>
    </source>
</evidence>
<feature type="binding site" evidence="12">
    <location>
        <position position="53"/>
    </location>
    <ligand>
        <name>[4Fe-4S] cluster</name>
        <dbReference type="ChEBI" id="CHEBI:49883"/>
    </ligand>
</feature>
<evidence type="ECO:0000256" key="5">
    <source>
        <dbReference type="ARBA" id="ARBA00022723"/>
    </source>
</evidence>
<dbReference type="AlphaFoldDB" id="C8X8S3"/>
<feature type="binding site" evidence="12">
    <location>
        <position position="56"/>
    </location>
    <ligand>
        <name>[4Fe-4S] cluster</name>
        <dbReference type="ChEBI" id="CHEBI:49883"/>
    </ligand>
</feature>
<dbReference type="EMBL" id="CP001737">
    <property type="protein sequence ID" value="ACV79128.1"/>
    <property type="molecule type" value="Genomic_DNA"/>
</dbReference>
<keyword evidence="8 12" id="KW-0805">Transcription regulation</keyword>
<keyword evidence="6 12" id="KW-0408">Iron</keyword>
<dbReference type="InterPro" id="IPR034768">
    <property type="entry name" value="4FE4S_WBL"/>
</dbReference>
<keyword evidence="4 12" id="KW-0963">Cytoplasm</keyword>
<dbReference type="PANTHER" id="PTHR38839:SF5">
    <property type="entry name" value="TRANSCRIPTIONAL REGULATOR WHID"/>
    <property type="match status" value="1"/>
</dbReference>
<dbReference type="GO" id="GO:0045892">
    <property type="term" value="P:negative regulation of DNA-templated transcription"/>
    <property type="evidence" value="ECO:0007669"/>
    <property type="project" value="TreeGrafter"/>
</dbReference>
<dbReference type="GO" id="GO:0046872">
    <property type="term" value="F:metal ion binding"/>
    <property type="evidence" value="ECO:0007669"/>
    <property type="project" value="UniProtKB-KW"/>
</dbReference>
<evidence type="ECO:0000259" key="13">
    <source>
        <dbReference type="PROSITE" id="PS51674"/>
    </source>
</evidence>
<name>C8X8S3_NAKMY</name>
<proteinExistence type="inferred from homology"/>
<keyword evidence="5 12" id="KW-0479">Metal-binding</keyword>
<feature type="domain" description="4Fe-4S Wbl-type" evidence="13">
    <location>
        <begin position="22"/>
        <end position="86"/>
    </location>
</feature>